<name>A0ABP7P5G9_9SPHI</name>
<organism evidence="2 3">
    <name type="scientific">Mucilaginibacter dorajii</name>
    <dbReference type="NCBI Taxonomy" id="692994"/>
    <lineage>
        <taxon>Bacteria</taxon>
        <taxon>Pseudomonadati</taxon>
        <taxon>Bacteroidota</taxon>
        <taxon>Sphingobacteriia</taxon>
        <taxon>Sphingobacteriales</taxon>
        <taxon>Sphingobacteriaceae</taxon>
        <taxon>Mucilaginibacter</taxon>
    </lineage>
</organism>
<dbReference type="EMBL" id="BAAAZC010000004">
    <property type="protein sequence ID" value="GAA3959963.1"/>
    <property type="molecule type" value="Genomic_DNA"/>
</dbReference>
<dbReference type="RefSeq" id="WP_259090756.1">
    <property type="nucleotide sequence ID" value="NZ_BAAAZC010000004.1"/>
</dbReference>
<dbReference type="InterPro" id="IPR014710">
    <property type="entry name" value="RmlC-like_jellyroll"/>
</dbReference>
<evidence type="ECO:0000313" key="2">
    <source>
        <dbReference type="EMBL" id="GAA3959963.1"/>
    </source>
</evidence>
<dbReference type="Proteomes" id="UP001500742">
    <property type="component" value="Unassembled WGS sequence"/>
</dbReference>
<dbReference type="PANTHER" id="PTHR43212:SF3">
    <property type="entry name" value="QUERCETIN 2,3-DIOXYGENASE"/>
    <property type="match status" value="1"/>
</dbReference>
<dbReference type="InterPro" id="IPR011051">
    <property type="entry name" value="RmlC_Cupin_sf"/>
</dbReference>
<accession>A0ABP7P5G9</accession>
<dbReference type="InterPro" id="IPR012093">
    <property type="entry name" value="Pirin"/>
</dbReference>
<evidence type="ECO:0000259" key="1">
    <source>
        <dbReference type="Pfam" id="PF17954"/>
    </source>
</evidence>
<protein>
    <recommendedName>
        <fullName evidence="1">Quercetin 2,3-dioxygenase C-terminal cupin domain-containing protein</fullName>
    </recommendedName>
</protein>
<evidence type="ECO:0000313" key="3">
    <source>
        <dbReference type="Proteomes" id="UP001500742"/>
    </source>
</evidence>
<dbReference type="Pfam" id="PF17954">
    <property type="entry name" value="Pirin_C_2"/>
    <property type="match status" value="1"/>
</dbReference>
<dbReference type="SUPFAM" id="SSF51182">
    <property type="entry name" value="RmlC-like cupins"/>
    <property type="match status" value="1"/>
</dbReference>
<keyword evidence="3" id="KW-1185">Reference proteome</keyword>
<comment type="caution">
    <text evidence="2">The sequence shown here is derived from an EMBL/GenBank/DDBJ whole genome shotgun (WGS) entry which is preliminary data.</text>
</comment>
<proteinExistence type="predicted"/>
<sequence>MEKLSPGQIFLADQRGIAENENSRRFSSFNYGHYVNENRKPFGPLEVFNDEILAAGKSVSITIQNACYLIIIPITGALLSTNAQHKTTVTDVGEVFINYAASGDAFELTNPYPNDWVNFLCIQIKAKADVFPFFDQTFNFDFADKQNELICVAPDYSKLPFSIHIGQFAGRADVLYHLKNSDSLFYAFVIAGAFELQGRLLHERDGLALWDLQEADMEALSNNAVMLVIEMAG</sequence>
<dbReference type="InterPro" id="IPR041602">
    <property type="entry name" value="Quercetinase_C"/>
</dbReference>
<dbReference type="PANTHER" id="PTHR43212">
    <property type="entry name" value="QUERCETIN 2,3-DIOXYGENASE"/>
    <property type="match status" value="1"/>
</dbReference>
<gene>
    <name evidence="2" type="ORF">GCM10022210_04540</name>
</gene>
<feature type="domain" description="Quercetin 2,3-dioxygenase C-terminal cupin" evidence="1">
    <location>
        <begin position="163"/>
        <end position="231"/>
    </location>
</feature>
<dbReference type="Gene3D" id="2.60.120.10">
    <property type="entry name" value="Jelly Rolls"/>
    <property type="match status" value="2"/>
</dbReference>
<reference evidence="3" key="1">
    <citation type="journal article" date="2019" name="Int. J. Syst. Evol. Microbiol.">
        <title>The Global Catalogue of Microorganisms (GCM) 10K type strain sequencing project: providing services to taxonomists for standard genome sequencing and annotation.</title>
        <authorList>
            <consortium name="The Broad Institute Genomics Platform"/>
            <consortium name="The Broad Institute Genome Sequencing Center for Infectious Disease"/>
            <person name="Wu L."/>
            <person name="Ma J."/>
        </authorList>
    </citation>
    <scope>NUCLEOTIDE SEQUENCE [LARGE SCALE GENOMIC DNA]</scope>
    <source>
        <strain evidence="3">JCM 16601</strain>
    </source>
</reference>